<keyword evidence="3" id="KW-1185">Reference proteome</keyword>
<name>A0ABQ6B9B5_9BRAD</name>
<proteinExistence type="predicted"/>
<keyword evidence="1" id="KW-0472">Membrane</keyword>
<comment type="caution">
    <text evidence="2">The sequence shown here is derived from an EMBL/GenBank/DDBJ whole genome shotgun (WGS) entry which is preliminary data.</text>
</comment>
<sequence length="118" mass="13001">MKKAGRVLGQPSRTRDIGICALGIGTVVLSFLLFYGLLRLIGLFPIEDKAYRKNGGGQKKHKTISGTRNRRIEFHNWAPTSVHGRADAGQLGQQPKWLRIASVAALMTSSRWSPTTTL</sequence>
<evidence type="ECO:0000256" key="1">
    <source>
        <dbReference type="SAM" id="Phobius"/>
    </source>
</evidence>
<dbReference type="EMBL" id="BSOW01000040">
    <property type="protein sequence ID" value="GLR90965.1"/>
    <property type="molecule type" value="Genomic_DNA"/>
</dbReference>
<keyword evidence="1" id="KW-1133">Transmembrane helix</keyword>
<keyword evidence="1" id="KW-0812">Transmembrane</keyword>
<protein>
    <submittedName>
        <fullName evidence="2">Uncharacterized protein</fullName>
    </submittedName>
</protein>
<organism evidence="2 3">
    <name type="scientific">Bradyrhizobium iriomotense</name>
    <dbReference type="NCBI Taxonomy" id="441950"/>
    <lineage>
        <taxon>Bacteria</taxon>
        <taxon>Pseudomonadati</taxon>
        <taxon>Pseudomonadota</taxon>
        <taxon>Alphaproteobacteria</taxon>
        <taxon>Hyphomicrobiales</taxon>
        <taxon>Nitrobacteraceae</taxon>
        <taxon>Bradyrhizobium</taxon>
    </lineage>
</organism>
<reference evidence="3" key="1">
    <citation type="journal article" date="2019" name="Int. J. Syst. Evol. Microbiol.">
        <title>The Global Catalogue of Microorganisms (GCM) 10K type strain sequencing project: providing services to taxonomists for standard genome sequencing and annotation.</title>
        <authorList>
            <consortium name="The Broad Institute Genomics Platform"/>
            <consortium name="The Broad Institute Genome Sequencing Center for Infectious Disease"/>
            <person name="Wu L."/>
            <person name="Ma J."/>
        </authorList>
    </citation>
    <scope>NUCLEOTIDE SEQUENCE [LARGE SCALE GENOMIC DNA]</scope>
    <source>
        <strain evidence="3">NBRC 102520</strain>
    </source>
</reference>
<evidence type="ECO:0000313" key="3">
    <source>
        <dbReference type="Proteomes" id="UP001156905"/>
    </source>
</evidence>
<accession>A0ABQ6B9B5</accession>
<feature type="transmembrane region" description="Helical" evidence="1">
    <location>
        <begin position="21"/>
        <end position="44"/>
    </location>
</feature>
<evidence type="ECO:0000313" key="2">
    <source>
        <dbReference type="EMBL" id="GLR90965.1"/>
    </source>
</evidence>
<gene>
    <name evidence="2" type="ORF">GCM10007857_76810</name>
</gene>
<dbReference type="RefSeq" id="WP_284274062.1">
    <property type="nucleotide sequence ID" value="NZ_BSOW01000040.1"/>
</dbReference>
<dbReference type="Proteomes" id="UP001156905">
    <property type="component" value="Unassembled WGS sequence"/>
</dbReference>